<organism evidence="2 3">
    <name type="scientific">Pseudoduganella lutea</name>
    <dbReference type="NCBI Taxonomy" id="321985"/>
    <lineage>
        <taxon>Bacteria</taxon>
        <taxon>Pseudomonadati</taxon>
        <taxon>Pseudomonadota</taxon>
        <taxon>Betaproteobacteria</taxon>
        <taxon>Burkholderiales</taxon>
        <taxon>Oxalobacteraceae</taxon>
        <taxon>Telluria group</taxon>
        <taxon>Pseudoduganella</taxon>
    </lineage>
</organism>
<reference evidence="2 3" key="1">
    <citation type="submission" date="2019-02" db="EMBL/GenBank/DDBJ databases">
        <title>Draft Genome Sequences of Six Type Strains of the Genus Massilia.</title>
        <authorList>
            <person name="Miess H."/>
            <person name="Frediansyhah A."/>
            <person name="Gross H."/>
        </authorList>
    </citation>
    <scope>NUCLEOTIDE SEQUENCE [LARGE SCALE GENOMIC DNA]</scope>
    <source>
        <strain evidence="2 3">DSM 17473</strain>
    </source>
</reference>
<dbReference type="RefSeq" id="WP_130187768.1">
    <property type="nucleotide sequence ID" value="NZ_CP035913.1"/>
</dbReference>
<dbReference type="AlphaFoldDB" id="A0A4P6KZG8"/>
<proteinExistence type="predicted"/>
<evidence type="ECO:0000256" key="1">
    <source>
        <dbReference type="SAM" id="MobiDB-lite"/>
    </source>
</evidence>
<dbReference type="KEGG" id="plue:EWM63_18015"/>
<protein>
    <submittedName>
        <fullName evidence="2">Uncharacterized protein</fullName>
    </submittedName>
</protein>
<evidence type="ECO:0000313" key="3">
    <source>
        <dbReference type="Proteomes" id="UP000290637"/>
    </source>
</evidence>
<accession>A0A4P6KZG8</accession>
<keyword evidence="3" id="KW-1185">Reference proteome</keyword>
<feature type="compositionally biased region" description="Low complexity" evidence="1">
    <location>
        <begin position="76"/>
        <end position="96"/>
    </location>
</feature>
<evidence type="ECO:0000313" key="2">
    <source>
        <dbReference type="EMBL" id="QBE64651.1"/>
    </source>
</evidence>
<feature type="region of interest" description="Disordered" evidence="1">
    <location>
        <begin position="67"/>
        <end position="137"/>
    </location>
</feature>
<sequence>MNTRCMALPAFFHRPPRSSAAQARRWVLAAGLLSGAGAAAHPYGPFGLPIFLPAPPPPAFLRPAPVFVPAPPPVQASPARRAQRPQASSQPASRPARLADDGMAQCPLNGGASQGCIGKRPGEDRIASEFRTAGTRP</sequence>
<dbReference type="Proteomes" id="UP000290637">
    <property type="component" value="Chromosome"/>
</dbReference>
<gene>
    <name evidence="2" type="ORF">EWM63_18015</name>
</gene>
<name>A0A4P6KZG8_9BURK</name>
<dbReference type="EMBL" id="CP035913">
    <property type="protein sequence ID" value="QBE64651.1"/>
    <property type="molecule type" value="Genomic_DNA"/>
</dbReference>